<proteinExistence type="predicted"/>
<protein>
    <submittedName>
        <fullName evidence="2">Uncharacterized protein</fullName>
    </submittedName>
</protein>
<feature type="region of interest" description="Disordered" evidence="1">
    <location>
        <begin position="71"/>
        <end position="98"/>
    </location>
</feature>
<organism evidence="2 3">
    <name type="scientific">Aspergillus welwitschiae</name>
    <dbReference type="NCBI Taxonomy" id="1341132"/>
    <lineage>
        <taxon>Eukaryota</taxon>
        <taxon>Fungi</taxon>
        <taxon>Dikarya</taxon>
        <taxon>Ascomycota</taxon>
        <taxon>Pezizomycotina</taxon>
        <taxon>Eurotiomycetes</taxon>
        <taxon>Eurotiomycetidae</taxon>
        <taxon>Eurotiales</taxon>
        <taxon>Aspergillaceae</taxon>
        <taxon>Aspergillus</taxon>
        <taxon>Aspergillus subgen. Circumdati</taxon>
    </lineage>
</organism>
<dbReference type="RefSeq" id="XP_026632127.1">
    <property type="nucleotide sequence ID" value="XM_026764048.1"/>
</dbReference>
<dbReference type="EMBL" id="KZ852032">
    <property type="protein sequence ID" value="RDH39105.1"/>
    <property type="molecule type" value="Genomic_DNA"/>
</dbReference>
<dbReference type="AlphaFoldDB" id="A0A3F3QJ22"/>
<feature type="compositionally biased region" description="Basic and acidic residues" evidence="1">
    <location>
        <begin position="81"/>
        <end position="98"/>
    </location>
</feature>
<gene>
    <name evidence="2" type="ORF">BDQ94DRAFT_132382</name>
</gene>
<accession>A0A3F3QJ22</accession>
<evidence type="ECO:0000313" key="2">
    <source>
        <dbReference type="EMBL" id="RDH39105.1"/>
    </source>
</evidence>
<evidence type="ECO:0000256" key="1">
    <source>
        <dbReference type="SAM" id="MobiDB-lite"/>
    </source>
</evidence>
<keyword evidence="3" id="KW-1185">Reference proteome</keyword>
<name>A0A3F3QJ22_9EURO</name>
<evidence type="ECO:0000313" key="3">
    <source>
        <dbReference type="Proteomes" id="UP000253729"/>
    </source>
</evidence>
<dbReference type="Proteomes" id="UP000253729">
    <property type="component" value="Unassembled WGS sequence"/>
</dbReference>
<reference evidence="2 3" key="1">
    <citation type="submission" date="2018-07" db="EMBL/GenBank/DDBJ databases">
        <title>The genomes of Aspergillus section Nigri reveals drivers in fungal speciation.</title>
        <authorList>
            <consortium name="DOE Joint Genome Institute"/>
            <person name="Vesth T.C."/>
            <person name="Nybo J."/>
            <person name="Theobald S."/>
            <person name="Brandl J."/>
            <person name="Frisvad J.C."/>
            <person name="Nielsen K.F."/>
            <person name="Lyhne E.K."/>
            <person name="Kogle M.E."/>
            <person name="Kuo A."/>
            <person name="Riley R."/>
            <person name="Clum A."/>
            <person name="Nolan M."/>
            <person name="Lipzen A."/>
            <person name="Salamov A."/>
            <person name="Henrissat B."/>
            <person name="Wiebenga A."/>
            <person name="De vries R.P."/>
            <person name="Grigoriev I.V."/>
            <person name="Mortensen U.H."/>
            <person name="Andersen M.R."/>
            <person name="Baker S.E."/>
        </authorList>
    </citation>
    <scope>NUCLEOTIDE SEQUENCE [LARGE SCALE GENOMIC DNA]</scope>
    <source>
        <strain evidence="2 3">CBS 139.54b</strain>
    </source>
</reference>
<dbReference type="GeneID" id="38132404"/>
<sequence length="98" mass="11330">MMYLLPFQTNRTPRTPLRLSVLNIIVHRQSTTNIARDILISVDCPTPRQSILRLHVRHVKKVFRADTFAGSFPNRQARPSVGEKLKSSQDGLIHRHYD</sequence>